<evidence type="ECO:0000313" key="1">
    <source>
        <dbReference type="EMBL" id="GFT80777.1"/>
    </source>
</evidence>
<feature type="non-terminal residue" evidence="1">
    <location>
        <position position="1"/>
    </location>
</feature>
<proteinExistence type="predicted"/>
<sequence length="24" mass="3018">IRVRSFEFHLRKRRLSVQINNDAY</sequence>
<protein>
    <submittedName>
        <fullName evidence="1">Uncharacterized protein</fullName>
    </submittedName>
</protein>
<accession>A0A8X6PRS7</accession>
<dbReference type="EMBL" id="BMAW01023014">
    <property type="protein sequence ID" value="GFT80777.1"/>
    <property type="molecule type" value="Genomic_DNA"/>
</dbReference>
<name>A0A8X6PRS7_NEPPI</name>
<comment type="caution">
    <text evidence="1">The sequence shown here is derived from an EMBL/GenBank/DDBJ whole genome shotgun (WGS) entry which is preliminary data.</text>
</comment>
<dbReference type="AlphaFoldDB" id="A0A8X6PRS7"/>
<dbReference type="Proteomes" id="UP000887013">
    <property type="component" value="Unassembled WGS sequence"/>
</dbReference>
<organism evidence="1 2">
    <name type="scientific">Nephila pilipes</name>
    <name type="common">Giant wood spider</name>
    <name type="synonym">Nephila maculata</name>
    <dbReference type="NCBI Taxonomy" id="299642"/>
    <lineage>
        <taxon>Eukaryota</taxon>
        <taxon>Metazoa</taxon>
        <taxon>Ecdysozoa</taxon>
        <taxon>Arthropoda</taxon>
        <taxon>Chelicerata</taxon>
        <taxon>Arachnida</taxon>
        <taxon>Araneae</taxon>
        <taxon>Araneomorphae</taxon>
        <taxon>Entelegynae</taxon>
        <taxon>Araneoidea</taxon>
        <taxon>Nephilidae</taxon>
        <taxon>Nephila</taxon>
    </lineage>
</organism>
<reference evidence="1" key="1">
    <citation type="submission" date="2020-08" db="EMBL/GenBank/DDBJ databases">
        <title>Multicomponent nature underlies the extraordinary mechanical properties of spider dragline silk.</title>
        <authorList>
            <person name="Kono N."/>
            <person name="Nakamura H."/>
            <person name="Mori M."/>
            <person name="Yoshida Y."/>
            <person name="Ohtoshi R."/>
            <person name="Malay A.D."/>
            <person name="Moran D.A.P."/>
            <person name="Tomita M."/>
            <person name="Numata K."/>
            <person name="Arakawa K."/>
        </authorList>
    </citation>
    <scope>NUCLEOTIDE SEQUENCE</scope>
</reference>
<keyword evidence="2" id="KW-1185">Reference proteome</keyword>
<evidence type="ECO:0000313" key="2">
    <source>
        <dbReference type="Proteomes" id="UP000887013"/>
    </source>
</evidence>
<gene>
    <name evidence="1" type="ORF">NPIL_9631</name>
</gene>